<accession>A0A8S5V6A0</accession>
<dbReference type="EMBL" id="BK016204">
    <property type="protein sequence ID" value="DAG02147.1"/>
    <property type="molecule type" value="Genomic_DNA"/>
</dbReference>
<dbReference type="InterPro" id="IPR035198">
    <property type="entry name" value="SU10_MCP"/>
</dbReference>
<dbReference type="Pfam" id="PF17236">
    <property type="entry name" value="SU10_MCP"/>
    <property type="match status" value="1"/>
</dbReference>
<sequence>MANVTGMGTTWNLPNYAGDLFTADSINTPILSMIGGLTGGKQTENFEFPVGSEYAFPEAKQPEITETASLTAPQAQEIVRTQTINQTQVFYETVSVSYMKESNRGRLSGLNTAGQQNNIKTTELDWQIAKALEKIARDIEYTIINGVYQKATDANTAGKTRGLIELCKNKTKVDGASKQLNKALMQQLFKAMYDAGATFNNMVLVLGSTQKQIITDIYSYAPTDRNVGGTNIKQIETDFGNVGVMLDRFMPQDSVLAVEMSVLAPVFQPVPGKGNFFYEELSKKGAATEGQIFGQFGLDHGPDFLHGLINNLKA</sequence>
<name>A0A8S5V6A0_9CAUD</name>
<organism evidence="1">
    <name type="scientific">Siphoviridae sp. ctdd214</name>
    <dbReference type="NCBI Taxonomy" id="2825581"/>
    <lineage>
        <taxon>Viruses</taxon>
        <taxon>Duplodnaviria</taxon>
        <taxon>Heunggongvirae</taxon>
        <taxon>Uroviricota</taxon>
        <taxon>Caudoviricetes</taxon>
    </lineage>
</organism>
<reference evidence="1" key="1">
    <citation type="journal article" date="2021" name="Proc. Natl. Acad. Sci. U.S.A.">
        <title>A Catalog of Tens of Thousands of Viruses from Human Metagenomes Reveals Hidden Associations with Chronic Diseases.</title>
        <authorList>
            <person name="Tisza M.J."/>
            <person name="Buck C.B."/>
        </authorList>
    </citation>
    <scope>NUCLEOTIDE SEQUENCE</scope>
    <source>
        <strain evidence="1">Ctdd214</strain>
    </source>
</reference>
<evidence type="ECO:0000313" key="1">
    <source>
        <dbReference type="EMBL" id="DAG02147.1"/>
    </source>
</evidence>
<proteinExistence type="predicted"/>
<protein>
    <submittedName>
        <fullName evidence="1">Major capsid protein</fullName>
    </submittedName>
</protein>